<sequence>MSRRFTTCILIRG</sequence>
<name>A0A0A9FLI8_ARUDO</name>
<dbReference type="EMBL" id="GBRH01186900">
    <property type="protein sequence ID" value="JAE10996.1"/>
    <property type="molecule type" value="Transcribed_RNA"/>
</dbReference>
<reference evidence="1" key="2">
    <citation type="journal article" date="2015" name="Data Brief">
        <title>Shoot transcriptome of the giant reed, Arundo donax.</title>
        <authorList>
            <person name="Barrero R.A."/>
            <person name="Guerrero F.D."/>
            <person name="Moolhuijzen P."/>
            <person name="Goolsby J.A."/>
            <person name="Tidwell J."/>
            <person name="Bellgard S.E."/>
            <person name="Bellgard M.I."/>
        </authorList>
    </citation>
    <scope>NUCLEOTIDE SEQUENCE</scope>
    <source>
        <tissue evidence="1">Shoot tissue taken approximately 20 cm above the soil surface</tissue>
    </source>
</reference>
<organism evidence="1">
    <name type="scientific">Arundo donax</name>
    <name type="common">Giant reed</name>
    <name type="synonym">Donax arundinaceus</name>
    <dbReference type="NCBI Taxonomy" id="35708"/>
    <lineage>
        <taxon>Eukaryota</taxon>
        <taxon>Viridiplantae</taxon>
        <taxon>Streptophyta</taxon>
        <taxon>Embryophyta</taxon>
        <taxon>Tracheophyta</taxon>
        <taxon>Spermatophyta</taxon>
        <taxon>Magnoliopsida</taxon>
        <taxon>Liliopsida</taxon>
        <taxon>Poales</taxon>
        <taxon>Poaceae</taxon>
        <taxon>PACMAD clade</taxon>
        <taxon>Arundinoideae</taxon>
        <taxon>Arundineae</taxon>
        <taxon>Arundo</taxon>
    </lineage>
</organism>
<evidence type="ECO:0000313" key="1">
    <source>
        <dbReference type="EMBL" id="JAE10996.1"/>
    </source>
</evidence>
<proteinExistence type="predicted"/>
<accession>A0A0A9FLI8</accession>
<reference evidence="1" key="1">
    <citation type="submission" date="2014-09" db="EMBL/GenBank/DDBJ databases">
        <authorList>
            <person name="Magalhaes I.L.F."/>
            <person name="Oliveira U."/>
            <person name="Santos F.R."/>
            <person name="Vidigal T.H.D.A."/>
            <person name="Brescovit A.D."/>
            <person name="Santos A.J."/>
        </authorList>
    </citation>
    <scope>NUCLEOTIDE SEQUENCE</scope>
    <source>
        <tissue evidence="1">Shoot tissue taken approximately 20 cm above the soil surface</tissue>
    </source>
</reference>
<protein>
    <submittedName>
        <fullName evidence="1">Uncharacterized protein</fullName>
    </submittedName>
</protein>